<dbReference type="EMBL" id="PJQM01004552">
    <property type="protein sequence ID" value="RCH84070.1"/>
    <property type="molecule type" value="Genomic_DNA"/>
</dbReference>
<dbReference type="InterPro" id="IPR035979">
    <property type="entry name" value="RBD_domain_sf"/>
</dbReference>
<evidence type="ECO:0000256" key="3">
    <source>
        <dbReference type="SAM" id="MobiDB-lite"/>
    </source>
</evidence>
<feature type="region of interest" description="Disordered" evidence="3">
    <location>
        <begin position="17"/>
        <end position="77"/>
    </location>
</feature>
<dbReference type="GO" id="GO:0042274">
    <property type="term" value="P:ribosomal small subunit biogenesis"/>
    <property type="evidence" value="ECO:0007669"/>
    <property type="project" value="TreeGrafter"/>
</dbReference>
<dbReference type="PANTHER" id="PTHR23236">
    <property type="entry name" value="EUKARYOTIC TRANSLATION INITIATION FACTOR 4B/4H"/>
    <property type="match status" value="1"/>
</dbReference>
<dbReference type="Pfam" id="PF00076">
    <property type="entry name" value="RRM_1"/>
    <property type="match status" value="1"/>
</dbReference>
<dbReference type="Gene3D" id="3.30.70.330">
    <property type="match status" value="1"/>
</dbReference>
<reference evidence="5 6" key="1">
    <citation type="journal article" date="2018" name="G3 (Bethesda)">
        <title>Phylogenetic and Phylogenomic Definition of Rhizopus Species.</title>
        <authorList>
            <person name="Gryganskyi A.P."/>
            <person name="Golan J."/>
            <person name="Dolatabadi S."/>
            <person name="Mondo S."/>
            <person name="Robb S."/>
            <person name="Idnurm A."/>
            <person name="Muszewska A."/>
            <person name="Steczkiewicz K."/>
            <person name="Masonjones S."/>
            <person name="Liao H.L."/>
            <person name="Gajdeczka M.T."/>
            <person name="Anike F."/>
            <person name="Vuek A."/>
            <person name="Anishchenko I.M."/>
            <person name="Voigt K."/>
            <person name="de Hoog G.S."/>
            <person name="Smith M.E."/>
            <person name="Heitman J."/>
            <person name="Vilgalys R."/>
            <person name="Stajich J.E."/>
        </authorList>
    </citation>
    <scope>NUCLEOTIDE SEQUENCE [LARGE SCALE GENOMIC DNA]</scope>
    <source>
        <strain evidence="5 6">LSU 92-RS-03</strain>
    </source>
</reference>
<evidence type="ECO:0000256" key="1">
    <source>
        <dbReference type="ARBA" id="ARBA00022884"/>
    </source>
</evidence>
<organism evidence="5 6">
    <name type="scientific">Rhizopus stolonifer</name>
    <name type="common">Rhizopus nigricans</name>
    <dbReference type="NCBI Taxonomy" id="4846"/>
    <lineage>
        <taxon>Eukaryota</taxon>
        <taxon>Fungi</taxon>
        <taxon>Fungi incertae sedis</taxon>
        <taxon>Mucoromycota</taxon>
        <taxon>Mucoromycotina</taxon>
        <taxon>Mucoromycetes</taxon>
        <taxon>Mucorales</taxon>
        <taxon>Mucorineae</taxon>
        <taxon>Rhizopodaceae</taxon>
        <taxon>Rhizopus</taxon>
    </lineage>
</organism>
<dbReference type="PROSITE" id="PS50102">
    <property type="entry name" value="RRM"/>
    <property type="match status" value="1"/>
</dbReference>
<dbReference type="AlphaFoldDB" id="A0A367J2D4"/>
<feature type="compositionally biased region" description="Low complexity" evidence="3">
    <location>
        <begin position="36"/>
        <end position="45"/>
    </location>
</feature>
<dbReference type="Proteomes" id="UP000253551">
    <property type="component" value="Unassembled WGS sequence"/>
</dbReference>
<evidence type="ECO:0000313" key="6">
    <source>
        <dbReference type="Proteomes" id="UP000253551"/>
    </source>
</evidence>
<dbReference type="GO" id="GO:0019843">
    <property type="term" value="F:rRNA binding"/>
    <property type="evidence" value="ECO:0007669"/>
    <property type="project" value="TreeGrafter"/>
</dbReference>
<dbReference type="GO" id="GO:0005730">
    <property type="term" value="C:nucleolus"/>
    <property type="evidence" value="ECO:0007669"/>
    <property type="project" value="TreeGrafter"/>
</dbReference>
<accession>A0A367J2D4</accession>
<dbReference type="SMART" id="SM00360">
    <property type="entry name" value="RRM"/>
    <property type="match status" value="1"/>
</dbReference>
<dbReference type="InterPro" id="IPR012677">
    <property type="entry name" value="Nucleotide-bd_a/b_plait_sf"/>
</dbReference>
<comment type="caution">
    <text evidence="5">The sequence shown here is derived from an EMBL/GenBank/DDBJ whole genome shotgun (WGS) entry which is preliminary data.</text>
</comment>
<feature type="domain" description="RRM" evidence="4">
    <location>
        <begin position="84"/>
        <end position="161"/>
    </location>
</feature>
<dbReference type="OrthoDB" id="439808at2759"/>
<keyword evidence="1 2" id="KW-0694">RNA-binding</keyword>
<dbReference type="SUPFAM" id="SSF54928">
    <property type="entry name" value="RNA-binding domain, RBD"/>
    <property type="match status" value="1"/>
</dbReference>
<dbReference type="InterPro" id="IPR034228">
    <property type="entry name" value="Nop6_RRM"/>
</dbReference>
<sequence>MAEKKLTKKEQKALAFKKRAKKAQFTDDMAVPATDEPTPTESQPEPESKKRKSGEAIEVPVEGSTGPKKKRAKKGNANGDANKYILFVGNLPFTTTKEDLEKHFESAGTIKSVRLLTDKATGKPKGFAFMEFENSKDLNKALAFHHTFFKKRQINVELTAGGGGNKSDVRKEKLKVKNERLQEERVSVI</sequence>
<dbReference type="InterPro" id="IPR000504">
    <property type="entry name" value="RRM_dom"/>
</dbReference>
<dbReference type="CDD" id="cd12400">
    <property type="entry name" value="RRM_Nop6"/>
    <property type="match status" value="1"/>
</dbReference>
<evidence type="ECO:0000313" key="5">
    <source>
        <dbReference type="EMBL" id="RCH84070.1"/>
    </source>
</evidence>
<evidence type="ECO:0000259" key="4">
    <source>
        <dbReference type="PROSITE" id="PS50102"/>
    </source>
</evidence>
<keyword evidence="6" id="KW-1185">Reference proteome</keyword>
<evidence type="ECO:0000256" key="2">
    <source>
        <dbReference type="PROSITE-ProRule" id="PRU00176"/>
    </source>
</evidence>
<name>A0A367J2D4_RHIST</name>
<protein>
    <recommendedName>
        <fullName evidence="4">RRM domain-containing protein</fullName>
    </recommendedName>
</protein>
<dbReference type="FunFam" id="3.30.70.330:FF:000376">
    <property type="entry name" value="Putative RNA binding protein"/>
    <property type="match status" value="1"/>
</dbReference>
<dbReference type="STRING" id="4846.A0A367J2D4"/>
<proteinExistence type="predicted"/>
<dbReference type="PANTHER" id="PTHR23236:SF51">
    <property type="entry name" value="NUCLEOLAR PROTEIN 6"/>
    <property type="match status" value="1"/>
</dbReference>
<gene>
    <name evidence="5" type="ORF">CU098_007473</name>
</gene>